<dbReference type="AlphaFoldDB" id="A0A9K3KYR7"/>
<reference evidence="1" key="1">
    <citation type="journal article" date="2021" name="Sci. Rep.">
        <title>Diploid genomic architecture of Nitzschia inconspicua, an elite biomass production diatom.</title>
        <authorList>
            <person name="Oliver A."/>
            <person name="Podell S."/>
            <person name="Pinowska A."/>
            <person name="Traller J.C."/>
            <person name="Smith S.R."/>
            <person name="McClure R."/>
            <person name="Beliaev A."/>
            <person name="Bohutskyi P."/>
            <person name="Hill E.A."/>
            <person name="Rabines A."/>
            <person name="Zheng H."/>
            <person name="Allen L.Z."/>
            <person name="Kuo A."/>
            <person name="Grigoriev I.V."/>
            <person name="Allen A.E."/>
            <person name="Hazlebeck D."/>
            <person name="Allen E.E."/>
        </authorList>
    </citation>
    <scope>NUCLEOTIDE SEQUENCE</scope>
    <source>
        <strain evidence="1">Hildebrandi</strain>
    </source>
</reference>
<evidence type="ECO:0000313" key="1">
    <source>
        <dbReference type="EMBL" id="KAG7352520.1"/>
    </source>
</evidence>
<proteinExistence type="predicted"/>
<dbReference type="OrthoDB" id="42069at2759"/>
<accession>A0A9K3KYR7</accession>
<keyword evidence="2" id="KW-1185">Reference proteome</keyword>
<reference evidence="1" key="2">
    <citation type="submission" date="2021-04" db="EMBL/GenBank/DDBJ databases">
        <authorList>
            <person name="Podell S."/>
        </authorList>
    </citation>
    <scope>NUCLEOTIDE SEQUENCE</scope>
    <source>
        <strain evidence="1">Hildebrandi</strain>
    </source>
</reference>
<evidence type="ECO:0000313" key="2">
    <source>
        <dbReference type="Proteomes" id="UP000693970"/>
    </source>
</evidence>
<name>A0A9K3KYR7_9STRA</name>
<sequence>MSANGRCNGSNDAKPSDAIPVLEEMLTSSISALSPKVPLEPADVSGIARLILESMKTSGRVYHNMQHVFDISETMKDPILILSALFHDVIYYSIDKSFSDEQAKALEGVLMDLHSSEDLVLAKDFADALVEKVVRLYGFEPGAPLPKLGTNEFLSAMIGVRVLEQWLDMPYLMQIATCIEATIPFRPVSEDGKNPMDRLYDRLKLVCSEQSEEWLERTVIMAALTANCDLCSFDSDDRDFFLDSSWKLIPEARPNLLKEDCSLMEFYNEFFALEGRTKFLTGAVPKIFQTFRQSITDEQMAAKRAKTYENLKVMSEYAQVRMLQLMVLVDFVKVMGEDPTTMPLRPLLRMELPKVSEPTSSSEEESPLGLTKAEQEEVRNWLIFGRRACFSWDPAISPLGAYLYDSLGPQGVAAAVEIGKNQKPGSHDLLKFLPEDVLSTIASSLCTVLPDRAEGCLRVPEKLDILAQ</sequence>
<dbReference type="Proteomes" id="UP000693970">
    <property type="component" value="Unassembled WGS sequence"/>
</dbReference>
<organism evidence="1 2">
    <name type="scientific">Nitzschia inconspicua</name>
    <dbReference type="NCBI Taxonomy" id="303405"/>
    <lineage>
        <taxon>Eukaryota</taxon>
        <taxon>Sar</taxon>
        <taxon>Stramenopiles</taxon>
        <taxon>Ochrophyta</taxon>
        <taxon>Bacillariophyta</taxon>
        <taxon>Bacillariophyceae</taxon>
        <taxon>Bacillariophycidae</taxon>
        <taxon>Bacillariales</taxon>
        <taxon>Bacillariaceae</taxon>
        <taxon>Nitzschia</taxon>
    </lineage>
</organism>
<dbReference type="EMBL" id="JAGRRH010000017">
    <property type="protein sequence ID" value="KAG7352520.1"/>
    <property type="molecule type" value="Genomic_DNA"/>
</dbReference>
<gene>
    <name evidence="1" type="ORF">IV203_008568</name>
</gene>
<protein>
    <submittedName>
        <fullName evidence="1">Uncharacterized protein</fullName>
    </submittedName>
</protein>
<comment type="caution">
    <text evidence="1">The sequence shown here is derived from an EMBL/GenBank/DDBJ whole genome shotgun (WGS) entry which is preliminary data.</text>
</comment>